<feature type="signal peptide" evidence="2">
    <location>
        <begin position="1"/>
        <end position="21"/>
    </location>
</feature>
<dbReference type="Pfam" id="PF21529">
    <property type="entry name" value="GLV1-2"/>
    <property type="match status" value="1"/>
</dbReference>
<feature type="compositionally biased region" description="Low complexity" evidence="1">
    <location>
        <begin position="62"/>
        <end position="74"/>
    </location>
</feature>
<feature type="chain" id="PRO_5042127309" evidence="2">
    <location>
        <begin position="22"/>
        <end position="98"/>
    </location>
</feature>
<reference evidence="3" key="1">
    <citation type="submission" date="2022-06" db="EMBL/GenBank/DDBJ databases">
        <title>Uncovering the hologenomic basis of an extraordinary plant invasion.</title>
        <authorList>
            <person name="Bieker V.C."/>
            <person name="Martin M.D."/>
            <person name="Gilbert T."/>
            <person name="Hodgins K."/>
            <person name="Battlay P."/>
            <person name="Petersen B."/>
            <person name="Wilson J."/>
        </authorList>
    </citation>
    <scope>NUCLEOTIDE SEQUENCE</scope>
    <source>
        <strain evidence="3">AA19_3_7</strain>
        <tissue evidence="3">Leaf</tissue>
    </source>
</reference>
<keyword evidence="4" id="KW-1185">Reference proteome</keyword>
<dbReference type="InterPro" id="IPR049306">
    <property type="entry name" value="GLV1-2"/>
</dbReference>
<dbReference type="EMBL" id="JAMZMK010006482">
    <property type="protein sequence ID" value="KAI7748703.1"/>
    <property type="molecule type" value="Genomic_DNA"/>
</dbReference>
<feature type="region of interest" description="Disordered" evidence="1">
    <location>
        <begin position="35"/>
        <end position="74"/>
    </location>
</feature>
<dbReference type="PANTHER" id="PTHR33743:SF19">
    <property type="entry name" value="PROTEIN GOLVEN 6"/>
    <property type="match status" value="1"/>
</dbReference>
<name>A0AAD5CUU4_AMBAR</name>
<organism evidence="3 4">
    <name type="scientific">Ambrosia artemisiifolia</name>
    <name type="common">Common ragweed</name>
    <dbReference type="NCBI Taxonomy" id="4212"/>
    <lineage>
        <taxon>Eukaryota</taxon>
        <taxon>Viridiplantae</taxon>
        <taxon>Streptophyta</taxon>
        <taxon>Embryophyta</taxon>
        <taxon>Tracheophyta</taxon>
        <taxon>Spermatophyta</taxon>
        <taxon>Magnoliopsida</taxon>
        <taxon>eudicotyledons</taxon>
        <taxon>Gunneridae</taxon>
        <taxon>Pentapetalae</taxon>
        <taxon>asterids</taxon>
        <taxon>campanulids</taxon>
        <taxon>Asterales</taxon>
        <taxon>Asteraceae</taxon>
        <taxon>Asteroideae</taxon>
        <taxon>Heliantheae alliance</taxon>
        <taxon>Heliantheae</taxon>
        <taxon>Ambrosia</taxon>
    </lineage>
</organism>
<dbReference type="PANTHER" id="PTHR33743">
    <property type="entry name" value="PROTEIN GOLVEN 6-RELATED"/>
    <property type="match status" value="1"/>
</dbReference>
<dbReference type="AlphaFoldDB" id="A0AAD5CUU4"/>
<evidence type="ECO:0000313" key="3">
    <source>
        <dbReference type="EMBL" id="KAI7748703.1"/>
    </source>
</evidence>
<evidence type="ECO:0000256" key="2">
    <source>
        <dbReference type="SAM" id="SignalP"/>
    </source>
</evidence>
<keyword evidence="2" id="KW-0732">Signal</keyword>
<comment type="caution">
    <text evidence="3">The sequence shown here is derived from an EMBL/GenBank/DDBJ whole genome shotgun (WGS) entry which is preliminary data.</text>
</comment>
<proteinExistence type="predicted"/>
<gene>
    <name evidence="3" type="ORF">M8C21_004760</name>
</gene>
<evidence type="ECO:0000313" key="4">
    <source>
        <dbReference type="Proteomes" id="UP001206925"/>
    </source>
</evidence>
<evidence type="ECO:0000256" key="1">
    <source>
        <dbReference type="SAM" id="MobiDB-lite"/>
    </source>
</evidence>
<sequence length="98" mass="10937">MKHSHVFALLILFTLLYETQGINRKLMTKAISSASTPKNYMNGGNKGSSQAEIESTRENFTVSSSSKHSKVVPPHYQDEIDLAGMDYSPARRKTPIHN</sequence>
<accession>A0AAD5CUU4</accession>
<feature type="compositionally biased region" description="Polar residues" evidence="1">
    <location>
        <begin position="47"/>
        <end position="61"/>
    </location>
</feature>
<dbReference type="Proteomes" id="UP001206925">
    <property type="component" value="Unassembled WGS sequence"/>
</dbReference>
<protein>
    <submittedName>
        <fullName evidence="3">Uncharacterized protein</fullName>
    </submittedName>
</protein>